<keyword evidence="2" id="KW-0812">Transmembrane</keyword>
<feature type="region of interest" description="Disordered" evidence="1">
    <location>
        <begin position="1"/>
        <end position="35"/>
    </location>
</feature>
<dbReference type="EnsemblFungi" id="EJT77283">
    <property type="protein sequence ID" value="EJT77283"/>
    <property type="gene ID" value="GGTG_07195"/>
</dbReference>
<keyword evidence="5" id="KW-1185">Reference proteome</keyword>
<dbReference type="STRING" id="644352.J3P0Z9"/>
<feature type="transmembrane region" description="Helical" evidence="2">
    <location>
        <begin position="58"/>
        <end position="75"/>
    </location>
</feature>
<evidence type="ECO:0000313" key="3">
    <source>
        <dbReference type="EMBL" id="EJT77283.1"/>
    </source>
</evidence>
<evidence type="ECO:0000313" key="5">
    <source>
        <dbReference type="Proteomes" id="UP000006039"/>
    </source>
</evidence>
<dbReference type="RefSeq" id="XP_009223283.1">
    <property type="nucleotide sequence ID" value="XM_009225019.1"/>
</dbReference>
<evidence type="ECO:0000256" key="2">
    <source>
        <dbReference type="SAM" id="Phobius"/>
    </source>
</evidence>
<dbReference type="InterPro" id="IPR012578">
    <property type="entry name" value="Nucl_pore_cmplx"/>
</dbReference>
<dbReference type="GO" id="GO:0005640">
    <property type="term" value="C:nuclear outer membrane"/>
    <property type="evidence" value="ECO:0007669"/>
    <property type="project" value="TreeGrafter"/>
</dbReference>
<gene>
    <name evidence="4" type="primary">20347653</name>
    <name evidence="3" type="ORF">GGTG_07195</name>
</gene>
<dbReference type="VEuPathDB" id="FungiDB:GGTG_07195"/>
<dbReference type="GO" id="GO:0070762">
    <property type="term" value="C:nuclear pore transmembrane ring"/>
    <property type="evidence" value="ECO:0007669"/>
    <property type="project" value="TreeGrafter"/>
</dbReference>
<dbReference type="GO" id="GO:0030474">
    <property type="term" value="P:spindle pole body duplication"/>
    <property type="evidence" value="ECO:0007669"/>
    <property type="project" value="TreeGrafter"/>
</dbReference>
<dbReference type="Pfam" id="PF08058">
    <property type="entry name" value="NPCC"/>
    <property type="match status" value="1"/>
</dbReference>
<reference evidence="5" key="1">
    <citation type="submission" date="2010-07" db="EMBL/GenBank/DDBJ databases">
        <title>The genome sequence of Gaeumannomyces graminis var. tritici strain R3-111a-1.</title>
        <authorList>
            <consortium name="The Broad Institute Genome Sequencing Platform"/>
            <person name="Ma L.-J."/>
            <person name="Dead R."/>
            <person name="Young S."/>
            <person name="Zeng Q."/>
            <person name="Koehrsen M."/>
            <person name="Alvarado L."/>
            <person name="Berlin A."/>
            <person name="Chapman S.B."/>
            <person name="Chen Z."/>
            <person name="Freedman E."/>
            <person name="Gellesch M."/>
            <person name="Goldberg J."/>
            <person name="Griggs A."/>
            <person name="Gujja S."/>
            <person name="Heilman E.R."/>
            <person name="Heiman D."/>
            <person name="Hepburn T."/>
            <person name="Howarth C."/>
            <person name="Jen D."/>
            <person name="Larson L."/>
            <person name="Mehta T."/>
            <person name="Neiman D."/>
            <person name="Pearson M."/>
            <person name="Roberts A."/>
            <person name="Saif S."/>
            <person name="Shea T."/>
            <person name="Shenoy N."/>
            <person name="Sisk P."/>
            <person name="Stolte C."/>
            <person name="Sykes S."/>
            <person name="Walk T."/>
            <person name="White J."/>
            <person name="Yandava C."/>
            <person name="Haas B."/>
            <person name="Nusbaum C."/>
            <person name="Birren B."/>
        </authorList>
    </citation>
    <scope>NUCLEOTIDE SEQUENCE [LARGE SCALE GENOMIC DNA]</scope>
    <source>
        <strain evidence="5">R3-111a-1</strain>
    </source>
</reference>
<feature type="compositionally biased region" description="Polar residues" evidence="1">
    <location>
        <begin position="163"/>
        <end position="177"/>
    </location>
</feature>
<dbReference type="PANTHER" id="PTHR28003">
    <property type="entry name" value="NUCLEOPORIN POM34"/>
    <property type="match status" value="1"/>
</dbReference>
<sequence length="300" mass="31043">MSSTAITSKTASVRTPAGTPKKAAATNAAVTESPGNWKHPRLAEITRRQNATRFSEKNLRIILYNVLTFVMVVVVRSNAAIQKHTQKYSPSIRGYIWWAFLGLHVIPLVNIGLALLPLLRTKDDVADIPLTAAQRQLLGLPPSSAPATPGTGFSTPPRYARTPSFSGSVGSAKSFSTSPLLGKGPGSSSPGPLLGSPANLKANGSGGASPFSPFSPGGVGGSPLFQKAVKSGQRRGSFGGSPAPLSSEKSSLSAAPTLVPDSSALSTGTPSSSGKRTSVALNSKWLYEKGRRSSGSGWAY</sequence>
<feature type="compositionally biased region" description="Low complexity" evidence="1">
    <location>
        <begin position="178"/>
        <end position="197"/>
    </location>
</feature>
<proteinExistence type="predicted"/>
<reference evidence="4" key="4">
    <citation type="journal article" date="2015" name="G3 (Bethesda)">
        <title>Genome sequences of three phytopathogenic species of the Magnaporthaceae family of fungi.</title>
        <authorList>
            <person name="Okagaki L.H."/>
            <person name="Nunes C.C."/>
            <person name="Sailsbery J."/>
            <person name="Clay B."/>
            <person name="Brown D."/>
            <person name="John T."/>
            <person name="Oh Y."/>
            <person name="Young N."/>
            <person name="Fitzgerald M."/>
            <person name="Haas B.J."/>
            <person name="Zeng Q."/>
            <person name="Young S."/>
            <person name="Adiconis X."/>
            <person name="Fan L."/>
            <person name="Levin J.Z."/>
            <person name="Mitchell T.K."/>
            <person name="Okubara P.A."/>
            <person name="Farman M.L."/>
            <person name="Kohn L.M."/>
            <person name="Birren B."/>
            <person name="Ma L.-J."/>
            <person name="Dean R.A."/>
        </authorList>
    </citation>
    <scope>NUCLEOTIDE SEQUENCE</scope>
    <source>
        <strain evidence="4">R3-111a-1</strain>
    </source>
</reference>
<evidence type="ECO:0008006" key="6">
    <source>
        <dbReference type="Google" id="ProtNLM"/>
    </source>
</evidence>
<evidence type="ECO:0000256" key="1">
    <source>
        <dbReference type="SAM" id="MobiDB-lite"/>
    </source>
</evidence>
<dbReference type="AlphaFoldDB" id="J3P0Z9"/>
<dbReference type="Proteomes" id="UP000006039">
    <property type="component" value="Unassembled WGS sequence"/>
</dbReference>
<organism evidence="3">
    <name type="scientific">Gaeumannomyces tritici (strain R3-111a-1)</name>
    <name type="common">Wheat and barley take-all root rot fungus</name>
    <name type="synonym">Gaeumannomyces graminis var. tritici</name>
    <dbReference type="NCBI Taxonomy" id="644352"/>
    <lineage>
        <taxon>Eukaryota</taxon>
        <taxon>Fungi</taxon>
        <taxon>Dikarya</taxon>
        <taxon>Ascomycota</taxon>
        <taxon>Pezizomycotina</taxon>
        <taxon>Sordariomycetes</taxon>
        <taxon>Sordariomycetidae</taxon>
        <taxon>Magnaporthales</taxon>
        <taxon>Magnaporthaceae</taxon>
        <taxon>Gaeumannomyces</taxon>
    </lineage>
</organism>
<dbReference type="OrthoDB" id="429932at2759"/>
<protein>
    <recommendedName>
        <fullName evidence="6">Nuclear pore complex component</fullName>
    </recommendedName>
</protein>
<keyword evidence="2" id="KW-1133">Transmembrane helix</keyword>
<feature type="transmembrane region" description="Helical" evidence="2">
    <location>
        <begin position="95"/>
        <end position="119"/>
    </location>
</feature>
<keyword evidence="2" id="KW-0472">Membrane</keyword>
<accession>J3P0Z9</accession>
<feature type="compositionally biased region" description="Polar residues" evidence="1">
    <location>
        <begin position="1"/>
        <end position="13"/>
    </location>
</feature>
<feature type="compositionally biased region" description="Low complexity" evidence="1">
    <location>
        <begin position="15"/>
        <end position="31"/>
    </location>
</feature>
<dbReference type="GeneID" id="20347653"/>
<dbReference type="GO" id="GO:0006606">
    <property type="term" value="P:protein import into nucleus"/>
    <property type="evidence" value="ECO:0007669"/>
    <property type="project" value="TreeGrafter"/>
</dbReference>
<dbReference type="EMBL" id="GL385397">
    <property type="protein sequence ID" value="EJT77283.1"/>
    <property type="molecule type" value="Genomic_DNA"/>
</dbReference>
<dbReference type="eggNOG" id="ENOG502SEBV">
    <property type="taxonomic scope" value="Eukaryota"/>
</dbReference>
<reference evidence="3" key="3">
    <citation type="submission" date="2010-09" db="EMBL/GenBank/DDBJ databases">
        <title>Annotation of Gaeumannomyces graminis var. tritici R3-111a-1.</title>
        <authorList>
            <consortium name="The Broad Institute Genome Sequencing Platform"/>
            <person name="Ma L.-J."/>
            <person name="Dead R."/>
            <person name="Young S.K."/>
            <person name="Zeng Q."/>
            <person name="Gargeya S."/>
            <person name="Fitzgerald M."/>
            <person name="Haas B."/>
            <person name="Abouelleil A."/>
            <person name="Alvarado L."/>
            <person name="Arachchi H.M."/>
            <person name="Berlin A."/>
            <person name="Brown A."/>
            <person name="Chapman S.B."/>
            <person name="Chen Z."/>
            <person name="Dunbar C."/>
            <person name="Freedman E."/>
            <person name="Gearin G."/>
            <person name="Gellesch M."/>
            <person name="Goldberg J."/>
            <person name="Griggs A."/>
            <person name="Gujja S."/>
            <person name="Heiman D."/>
            <person name="Howarth C."/>
            <person name="Larson L."/>
            <person name="Lui A."/>
            <person name="MacDonald P.J.P."/>
            <person name="Mehta T."/>
            <person name="Montmayeur A."/>
            <person name="Murphy C."/>
            <person name="Neiman D."/>
            <person name="Pearson M."/>
            <person name="Priest M."/>
            <person name="Roberts A."/>
            <person name="Saif S."/>
            <person name="Shea T."/>
            <person name="Shenoy N."/>
            <person name="Sisk P."/>
            <person name="Stolte C."/>
            <person name="Sykes S."/>
            <person name="Yandava C."/>
            <person name="Wortman J."/>
            <person name="Nusbaum C."/>
            <person name="Birren B."/>
        </authorList>
    </citation>
    <scope>NUCLEOTIDE SEQUENCE</scope>
    <source>
        <strain evidence="3">R3-111a-1</strain>
    </source>
</reference>
<feature type="compositionally biased region" description="Low complexity" evidence="1">
    <location>
        <begin position="262"/>
        <end position="274"/>
    </location>
</feature>
<reference evidence="4" key="5">
    <citation type="submission" date="2018-04" db="UniProtKB">
        <authorList>
            <consortium name="EnsemblFungi"/>
        </authorList>
    </citation>
    <scope>IDENTIFICATION</scope>
    <source>
        <strain evidence="4">R3-111a-1</strain>
    </source>
</reference>
<dbReference type="PANTHER" id="PTHR28003:SF1">
    <property type="entry name" value="NUCLEOPORIN POM34"/>
    <property type="match status" value="1"/>
</dbReference>
<feature type="region of interest" description="Disordered" evidence="1">
    <location>
        <begin position="139"/>
        <end position="300"/>
    </location>
</feature>
<evidence type="ECO:0000313" key="4">
    <source>
        <dbReference type="EnsemblFungi" id="EJT77283"/>
    </source>
</evidence>
<name>J3P0Z9_GAET3</name>
<dbReference type="HOGENOM" id="CLU_044363_0_0_1"/>
<reference evidence="3" key="2">
    <citation type="submission" date="2010-07" db="EMBL/GenBank/DDBJ databases">
        <authorList>
            <consortium name="The Broad Institute Genome Sequencing Platform"/>
            <consortium name="Broad Institute Genome Sequencing Center for Infectious Disease"/>
            <person name="Ma L.-J."/>
            <person name="Dead R."/>
            <person name="Young S."/>
            <person name="Zeng Q."/>
            <person name="Koehrsen M."/>
            <person name="Alvarado L."/>
            <person name="Berlin A."/>
            <person name="Chapman S.B."/>
            <person name="Chen Z."/>
            <person name="Freedman E."/>
            <person name="Gellesch M."/>
            <person name="Goldberg J."/>
            <person name="Griggs A."/>
            <person name="Gujja S."/>
            <person name="Heilman E.R."/>
            <person name="Heiman D."/>
            <person name="Hepburn T."/>
            <person name="Howarth C."/>
            <person name="Jen D."/>
            <person name="Larson L."/>
            <person name="Mehta T."/>
            <person name="Neiman D."/>
            <person name="Pearson M."/>
            <person name="Roberts A."/>
            <person name="Saif S."/>
            <person name="Shea T."/>
            <person name="Shenoy N."/>
            <person name="Sisk P."/>
            <person name="Stolte C."/>
            <person name="Sykes S."/>
            <person name="Walk T."/>
            <person name="White J."/>
            <person name="Yandava C."/>
            <person name="Haas B."/>
            <person name="Nusbaum C."/>
            <person name="Birren B."/>
        </authorList>
    </citation>
    <scope>NUCLEOTIDE SEQUENCE</scope>
    <source>
        <strain evidence="3">R3-111a-1</strain>
    </source>
</reference>